<dbReference type="EMBL" id="LIAE01009684">
    <property type="protein sequence ID" value="PAV68786.1"/>
    <property type="molecule type" value="Genomic_DNA"/>
</dbReference>
<name>A0A2A2K469_9BILA</name>
<reference evidence="2 3" key="1">
    <citation type="journal article" date="2017" name="Curr. Biol.">
        <title>Genome architecture and evolution of a unichromosomal asexual nematode.</title>
        <authorList>
            <person name="Fradin H."/>
            <person name="Zegar C."/>
            <person name="Gutwein M."/>
            <person name="Lucas J."/>
            <person name="Kovtun M."/>
            <person name="Corcoran D."/>
            <person name="Baugh L.R."/>
            <person name="Kiontke K."/>
            <person name="Gunsalus K."/>
            <person name="Fitch D.H."/>
            <person name="Piano F."/>
        </authorList>
    </citation>
    <scope>NUCLEOTIDE SEQUENCE [LARGE SCALE GENOMIC DNA]</scope>
    <source>
        <strain evidence="2">PF1309</strain>
    </source>
</reference>
<evidence type="ECO:0000256" key="1">
    <source>
        <dbReference type="SAM" id="MobiDB-lite"/>
    </source>
</evidence>
<dbReference type="Proteomes" id="UP000218231">
    <property type="component" value="Unassembled WGS sequence"/>
</dbReference>
<evidence type="ECO:0000313" key="2">
    <source>
        <dbReference type="EMBL" id="PAV68786.1"/>
    </source>
</evidence>
<feature type="region of interest" description="Disordered" evidence="1">
    <location>
        <begin position="1"/>
        <end position="174"/>
    </location>
</feature>
<gene>
    <name evidence="2" type="ORF">WR25_13760</name>
</gene>
<feature type="compositionally biased region" description="Basic residues" evidence="1">
    <location>
        <begin position="65"/>
        <end position="76"/>
    </location>
</feature>
<feature type="compositionally biased region" description="Basic and acidic residues" evidence="1">
    <location>
        <begin position="141"/>
        <end position="174"/>
    </location>
</feature>
<accession>A0A2A2K469</accession>
<proteinExistence type="predicted"/>
<keyword evidence="3" id="KW-1185">Reference proteome</keyword>
<comment type="caution">
    <text evidence="2">The sequence shown here is derived from an EMBL/GenBank/DDBJ whole genome shotgun (WGS) entry which is preliminary data.</text>
</comment>
<feature type="compositionally biased region" description="Basic residues" evidence="1">
    <location>
        <begin position="28"/>
        <end position="39"/>
    </location>
</feature>
<protein>
    <submittedName>
        <fullName evidence="2">Uncharacterized protein</fullName>
    </submittedName>
</protein>
<sequence>MHAQIHAAAPDRADQQHRGHQQVQSRRAVGRHLPGKRGQRQIADGARRRVPARKAVAVGGDKVRHQLRPRAQHHALHQLDHPATGQRRQRGSERGQPQALHQQEPDDKRHDQRQHHAAAQIGDVRRHLRQPRGAAPVAQTDDDRPVEGERITTGRHCADQQHRQPRRDQRESHQ</sequence>
<dbReference type="AlphaFoldDB" id="A0A2A2K469"/>
<evidence type="ECO:0000313" key="3">
    <source>
        <dbReference type="Proteomes" id="UP000218231"/>
    </source>
</evidence>
<organism evidence="2 3">
    <name type="scientific">Diploscapter pachys</name>
    <dbReference type="NCBI Taxonomy" id="2018661"/>
    <lineage>
        <taxon>Eukaryota</taxon>
        <taxon>Metazoa</taxon>
        <taxon>Ecdysozoa</taxon>
        <taxon>Nematoda</taxon>
        <taxon>Chromadorea</taxon>
        <taxon>Rhabditida</taxon>
        <taxon>Rhabditina</taxon>
        <taxon>Rhabditomorpha</taxon>
        <taxon>Rhabditoidea</taxon>
        <taxon>Rhabditidae</taxon>
        <taxon>Diploscapter</taxon>
    </lineage>
</organism>